<gene>
    <name evidence="1" type="ORF">HMPREF1577_01153</name>
</gene>
<dbReference type="AlphaFoldDB" id="T2PJM1"/>
<comment type="caution">
    <text evidence="1">The sequence shown here is derived from an EMBL/GenBank/DDBJ whole genome shotgun (WGS) entry which is preliminary data.</text>
</comment>
<dbReference type="RefSeq" id="WP_020757539.1">
    <property type="nucleotide sequence ID" value="NZ_KE347936.1"/>
</dbReference>
<evidence type="ECO:0000313" key="1">
    <source>
        <dbReference type="EMBL" id="EPI51330.1"/>
    </source>
</evidence>
<name>T2PJM1_9BIFI</name>
<accession>T2PJM1</accession>
<evidence type="ECO:0000313" key="2">
    <source>
        <dbReference type="Proteomes" id="UP000015779"/>
    </source>
</evidence>
<organism evidence="1 2">
    <name type="scientific">Gardnerella pickettii JCP8017A</name>
    <dbReference type="NCBI Taxonomy" id="1261062"/>
    <lineage>
        <taxon>Bacteria</taxon>
        <taxon>Bacillati</taxon>
        <taxon>Actinomycetota</taxon>
        <taxon>Actinomycetes</taxon>
        <taxon>Bifidobacteriales</taxon>
        <taxon>Bifidobacteriaceae</taxon>
        <taxon>Gardnerella</taxon>
        <taxon>Gardnerella pickettii</taxon>
    </lineage>
</organism>
<sequence>MKIAFNAMRIFSVVFLVPEKTYSLIANGVKIKNSSNHVMRIVTYSDAFFNMGKSLGGGDVFPDVFMRVLKNRFCLQNSDRYKYR</sequence>
<dbReference type="HOGENOM" id="CLU_192874_0_0_11"/>
<dbReference type="EMBL" id="ATJN01000073">
    <property type="protein sequence ID" value="EPI51330.1"/>
    <property type="molecule type" value="Genomic_DNA"/>
</dbReference>
<proteinExistence type="predicted"/>
<dbReference type="Proteomes" id="UP000015779">
    <property type="component" value="Unassembled WGS sequence"/>
</dbReference>
<reference evidence="1 2" key="1">
    <citation type="submission" date="2013-06" db="EMBL/GenBank/DDBJ databases">
        <authorList>
            <person name="Weinstock G."/>
            <person name="Sodergren E."/>
            <person name="Lobos E.A."/>
            <person name="Fulton L."/>
            <person name="Fulton R."/>
            <person name="Courtney L."/>
            <person name="Fronick C."/>
            <person name="O'Laughlin M."/>
            <person name="Godfrey J."/>
            <person name="Wilson R.M."/>
            <person name="Miner T."/>
            <person name="Farmer C."/>
            <person name="Delehaunty K."/>
            <person name="Cordes M."/>
            <person name="Minx P."/>
            <person name="Tomlinson C."/>
            <person name="Chen J."/>
            <person name="Wollam A."/>
            <person name="Pepin K.H."/>
            <person name="Bhonagiri V."/>
            <person name="Zhang X."/>
            <person name="Warren W."/>
            <person name="Mitreva M."/>
            <person name="Mardis E.R."/>
            <person name="Wilson R.K."/>
        </authorList>
    </citation>
    <scope>NUCLEOTIDE SEQUENCE [LARGE SCALE GENOMIC DNA]</scope>
    <source>
        <strain evidence="1 2">JCP8017A</strain>
    </source>
</reference>
<protein>
    <submittedName>
        <fullName evidence="1">Uncharacterized protein</fullName>
    </submittedName>
</protein>